<keyword evidence="8" id="KW-1185">Reference proteome</keyword>
<dbReference type="Gene3D" id="3.30.40.10">
    <property type="entry name" value="Zinc/RING finger domain, C3HC4 (zinc finger)"/>
    <property type="match status" value="1"/>
</dbReference>
<dbReference type="UniPathway" id="UPA00143"/>
<proteinExistence type="predicted"/>
<dbReference type="GO" id="GO:0043161">
    <property type="term" value="P:proteasome-mediated ubiquitin-dependent protein catabolic process"/>
    <property type="evidence" value="ECO:0007669"/>
    <property type="project" value="TreeGrafter"/>
</dbReference>
<feature type="region of interest" description="Disordered" evidence="5">
    <location>
        <begin position="419"/>
        <end position="438"/>
    </location>
</feature>
<evidence type="ECO:0000256" key="3">
    <source>
        <dbReference type="ARBA" id="ARBA00022833"/>
    </source>
</evidence>
<dbReference type="GO" id="GO:0031624">
    <property type="term" value="F:ubiquitin conjugating enzyme binding"/>
    <property type="evidence" value="ECO:0007669"/>
    <property type="project" value="TreeGrafter"/>
</dbReference>
<dbReference type="Proteomes" id="UP000719412">
    <property type="component" value="Unassembled WGS sequence"/>
</dbReference>
<accession>A0A8J6HII4</accession>
<dbReference type="PANTHER" id="PTHR45877">
    <property type="entry name" value="E3 UBIQUITIN-PROTEIN LIGASE SIAH2"/>
    <property type="match status" value="1"/>
</dbReference>
<dbReference type="EMBL" id="JABDTM020023994">
    <property type="protein sequence ID" value="KAH0814721.1"/>
    <property type="molecule type" value="Genomic_DNA"/>
</dbReference>
<comment type="caution">
    <text evidence="7">The sequence shown here is derived from an EMBL/GenBank/DDBJ whole genome shotgun (WGS) entry which is preliminary data.</text>
</comment>
<dbReference type="Pfam" id="PF21361">
    <property type="entry name" value="Sina_ZnF"/>
    <property type="match status" value="1"/>
</dbReference>
<dbReference type="InterPro" id="IPR013083">
    <property type="entry name" value="Znf_RING/FYVE/PHD"/>
</dbReference>
<dbReference type="PROSITE" id="PS51081">
    <property type="entry name" value="ZF_SIAH"/>
    <property type="match status" value="1"/>
</dbReference>
<keyword evidence="1" id="KW-0479">Metal-binding</keyword>
<dbReference type="SUPFAM" id="SSF49599">
    <property type="entry name" value="TRAF domain-like"/>
    <property type="match status" value="1"/>
</dbReference>
<dbReference type="GO" id="GO:0005737">
    <property type="term" value="C:cytoplasm"/>
    <property type="evidence" value="ECO:0007669"/>
    <property type="project" value="TreeGrafter"/>
</dbReference>
<reference evidence="7" key="2">
    <citation type="submission" date="2021-08" db="EMBL/GenBank/DDBJ databases">
        <authorList>
            <person name="Eriksson T."/>
        </authorList>
    </citation>
    <scope>NUCLEOTIDE SEQUENCE</scope>
    <source>
        <strain evidence="7">Stoneville</strain>
        <tissue evidence="7">Whole head</tissue>
    </source>
</reference>
<reference evidence="7" key="1">
    <citation type="journal article" date="2020" name="J Insects Food Feed">
        <title>The yellow mealworm (Tenebrio molitor) genome: a resource for the emerging insects as food and feed industry.</title>
        <authorList>
            <person name="Eriksson T."/>
            <person name="Andere A."/>
            <person name="Kelstrup H."/>
            <person name="Emery V."/>
            <person name="Picard C."/>
        </authorList>
    </citation>
    <scope>NUCLEOTIDE SEQUENCE</scope>
    <source>
        <strain evidence="7">Stoneville</strain>
        <tissue evidence="7">Whole head</tissue>
    </source>
</reference>
<name>A0A8J6HII4_TENMO</name>
<evidence type="ECO:0000256" key="5">
    <source>
        <dbReference type="SAM" id="MobiDB-lite"/>
    </source>
</evidence>
<evidence type="ECO:0000256" key="4">
    <source>
        <dbReference type="PROSITE-ProRule" id="PRU00455"/>
    </source>
</evidence>
<dbReference type="InterPro" id="IPR004162">
    <property type="entry name" value="SINA-like_animal"/>
</dbReference>
<gene>
    <name evidence="7" type="ORF">GEV33_008069</name>
</gene>
<evidence type="ECO:0000256" key="2">
    <source>
        <dbReference type="ARBA" id="ARBA00022771"/>
    </source>
</evidence>
<dbReference type="InterPro" id="IPR013010">
    <property type="entry name" value="Znf_SIAH"/>
</dbReference>
<feature type="compositionally biased region" description="Polar residues" evidence="5">
    <location>
        <begin position="423"/>
        <end position="438"/>
    </location>
</feature>
<keyword evidence="3" id="KW-0862">Zinc</keyword>
<sequence length="438" mass="50931">MGGGDKIYLKIYIARDNHSSCVNVQSIATSPVKLENFAMAVIYLCPADKRLLCSWEGHASEIKQHFEKEHDRLLFHTNQVEIDLNALPENRLLYLDEEMYLLQNYIENETLRLKLRYLGLNEIASKMQYDICITINGISYKYESERYFSCVIPKAEEWEINLECLEKYHGKLDSLVCTVLIDEHNFHKRRTSDTSLRINNRYVEKNVCDLTEEEYTEALYLVDEKIKRLRDSRDFMDKISQLNFSILEEPFTNTRSPSEEQPPEVLPNIPEELDLSCTSCHLDMLPPIYLCVSGHNVCSRCKSHPCKVCNAMITTSRNIALENVSRTHLHHCRYASDGCTEKYMYNQLRAHEARCQFCRYKCPSDDCPFEGRFTHFLNHLKVVHGSVKIGYSTRNDFPKNHELKTIRSVGGRHFVDQRRDSSFAKSTSKGASTRSRFS</sequence>
<dbReference type="GO" id="GO:0016567">
    <property type="term" value="P:protein ubiquitination"/>
    <property type="evidence" value="ECO:0007669"/>
    <property type="project" value="UniProtKB-UniPathway"/>
</dbReference>
<evidence type="ECO:0000313" key="8">
    <source>
        <dbReference type="Proteomes" id="UP000719412"/>
    </source>
</evidence>
<keyword evidence="2 4" id="KW-0863">Zinc-finger</keyword>
<evidence type="ECO:0000313" key="7">
    <source>
        <dbReference type="EMBL" id="KAH0814721.1"/>
    </source>
</evidence>
<dbReference type="AlphaFoldDB" id="A0A8J6HII4"/>
<evidence type="ECO:0000256" key="1">
    <source>
        <dbReference type="ARBA" id="ARBA00022723"/>
    </source>
</evidence>
<dbReference type="GO" id="GO:0061630">
    <property type="term" value="F:ubiquitin protein ligase activity"/>
    <property type="evidence" value="ECO:0007669"/>
    <property type="project" value="TreeGrafter"/>
</dbReference>
<dbReference type="GO" id="GO:0008270">
    <property type="term" value="F:zinc ion binding"/>
    <property type="evidence" value="ECO:0007669"/>
    <property type="project" value="UniProtKB-KW"/>
</dbReference>
<dbReference type="PANTHER" id="PTHR45877:SF2">
    <property type="entry name" value="E3 UBIQUITIN-PROTEIN LIGASE SINA-RELATED"/>
    <property type="match status" value="1"/>
</dbReference>
<evidence type="ECO:0000259" key="6">
    <source>
        <dbReference type="PROSITE" id="PS51081"/>
    </source>
</evidence>
<organism evidence="7 8">
    <name type="scientific">Tenebrio molitor</name>
    <name type="common">Yellow mealworm beetle</name>
    <dbReference type="NCBI Taxonomy" id="7067"/>
    <lineage>
        <taxon>Eukaryota</taxon>
        <taxon>Metazoa</taxon>
        <taxon>Ecdysozoa</taxon>
        <taxon>Arthropoda</taxon>
        <taxon>Hexapoda</taxon>
        <taxon>Insecta</taxon>
        <taxon>Pterygota</taxon>
        <taxon>Neoptera</taxon>
        <taxon>Endopterygota</taxon>
        <taxon>Coleoptera</taxon>
        <taxon>Polyphaga</taxon>
        <taxon>Cucujiformia</taxon>
        <taxon>Tenebrionidae</taxon>
        <taxon>Tenebrio</taxon>
    </lineage>
</organism>
<protein>
    <recommendedName>
        <fullName evidence="6">SIAH-type domain-containing protein</fullName>
    </recommendedName>
</protein>
<feature type="domain" description="SIAH-type" evidence="6">
    <location>
        <begin position="327"/>
        <end position="385"/>
    </location>
</feature>